<gene>
    <name evidence="2" type="ORF">FSB_LOCUS52434</name>
</gene>
<feature type="chain" id="PRO_5014673516" evidence="1">
    <location>
        <begin position="29"/>
        <end position="132"/>
    </location>
</feature>
<protein>
    <submittedName>
        <fullName evidence="2">Uncharacterized protein</fullName>
    </submittedName>
</protein>
<evidence type="ECO:0000313" key="2">
    <source>
        <dbReference type="EMBL" id="SPD24552.1"/>
    </source>
</evidence>
<reference evidence="2" key="1">
    <citation type="submission" date="2018-02" db="EMBL/GenBank/DDBJ databases">
        <authorList>
            <person name="Cohen D.B."/>
            <person name="Kent A.D."/>
        </authorList>
    </citation>
    <scope>NUCLEOTIDE SEQUENCE</scope>
</reference>
<name>A0A2N9IIC0_FAGSY</name>
<evidence type="ECO:0000256" key="1">
    <source>
        <dbReference type="SAM" id="SignalP"/>
    </source>
</evidence>
<sequence>MAFSNSKAFKMFAMAIVLAVMSSEMVGAIIHDGTPSFKLGLAKSTWCNQNQMIMVMEVIPLVVEAIANPATSTNPLVVEAIANPTTITNPLVVEAIPNPLDTLPHNCQRGSEDGDIYADSYYFKTCLDVLYA</sequence>
<proteinExistence type="predicted"/>
<feature type="signal peptide" evidence="1">
    <location>
        <begin position="1"/>
        <end position="28"/>
    </location>
</feature>
<organism evidence="2">
    <name type="scientific">Fagus sylvatica</name>
    <name type="common">Beechnut</name>
    <dbReference type="NCBI Taxonomy" id="28930"/>
    <lineage>
        <taxon>Eukaryota</taxon>
        <taxon>Viridiplantae</taxon>
        <taxon>Streptophyta</taxon>
        <taxon>Embryophyta</taxon>
        <taxon>Tracheophyta</taxon>
        <taxon>Spermatophyta</taxon>
        <taxon>Magnoliopsida</taxon>
        <taxon>eudicotyledons</taxon>
        <taxon>Gunneridae</taxon>
        <taxon>Pentapetalae</taxon>
        <taxon>rosids</taxon>
        <taxon>fabids</taxon>
        <taxon>Fagales</taxon>
        <taxon>Fagaceae</taxon>
        <taxon>Fagus</taxon>
    </lineage>
</organism>
<keyword evidence="1" id="KW-0732">Signal</keyword>
<dbReference type="EMBL" id="OIVN01005932">
    <property type="protein sequence ID" value="SPD24552.1"/>
    <property type="molecule type" value="Genomic_DNA"/>
</dbReference>
<accession>A0A2N9IIC0</accession>
<dbReference type="AlphaFoldDB" id="A0A2N9IIC0"/>